<gene>
    <name evidence="4" type="ORF">ABT322_16335</name>
</gene>
<dbReference type="InterPro" id="IPR058330">
    <property type="entry name" value="DUF8017"/>
</dbReference>
<proteinExistence type="predicted"/>
<keyword evidence="5" id="KW-1185">Reference proteome</keyword>
<evidence type="ECO:0000256" key="1">
    <source>
        <dbReference type="SAM" id="MobiDB-lite"/>
    </source>
</evidence>
<dbReference type="EMBL" id="JBEPCV010000014">
    <property type="protein sequence ID" value="MER6905312.1"/>
    <property type="molecule type" value="Genomic_DNA"/>
</dbReference>
<evidence type="ECO:0000313" key="4">
    <source>
        <dbReference type="EMBL" id="MER6905312.1"/>
    </source>
</evidence>
<dbReference type="Proteomes" id="UP001490330">
    <property type="component" value="Unassembled WGS sequence"/>
</dbReference>
<feature type="compositionally biased region" description="Polar residues" evidence="1">
    <location>
        <begin position="1"/>
        <end position="19"/>
    </location>
</feature>
<keyword evidence="2" id="KW-1133">Transmembrane helix</keyword>
<comment type="caution">
    <text evidence="4">The sequence shown here is derived from an EMBL/GenBank/DDBJ whole genome shotgun (WGS) entry which is preliminary data.</text>
</comment>
<feature type="region of interest" description="Disordered" evidence="1">
    <location>
        <begin position="84"/>
        <end position="126"/>
    </location>
</feature>
<sequence length="317" mass="32274">MWPGEQSSAGSPHSGQPNPYQQPGHQQHAAHSGQQPPAPWNAPTVTAGPPPGGGPGGRRTKVAAVVAAAAVVVAAAVTGAVLLGGGEDDRAEPDPVASSASASAPSPSGDSRNAAGAPRPTVPGWNTVVNPDLGVAFDVPASWERQSADWVDFVTDDEDPDGTPLIAMKAPAVLEEEWCASDDDKDGSVDHTPLASAGTRGNNGARSTEEIARSDSAEWVYGAFTQPDRKKITTEPVVSFTTASGITGSLATSRSAGVARTGTCDVDGKATTFAFKAADGDLVSWSFVGPARVGDEVPDATVRKIAGTVREFTPSDS</sequence>
<keyword evidence="2" id="KW-0812">Transmembrane</keyword>
<keyword evidence="2" id="KW-0472">Membrane</keyword>
<evidence type="ECO:0000256" key="2">
    <source>
        <dbReference type="SAM" id="Phobius"/>
    </source>
</evidence>
<feature type="compositionally biased region" description="Low complexity" evidence="1">
    <location>
        <begin position="21"/>
        <end position="35"/>
    </location>
</feature>
<feature type="region of interest" description="Disordered" evidence="1">
    <location>
        <begin position="1"/>
        <end position="59"/>
    </location>
</feature>
<dbReference type="RefSeq" id="WP_350718339.1">
    <property type="nucleotide sequence ID" value="NZ_JBEPCO010000010.1"/>
</dbReference>
<feature type="region of interest" description="Disordered" evidence="1">
    <location>
        <begin position="182"/>
        <end position="211"/>
    </location>
</feature>
<name>A0ABV1VFP4_9ACTN</name>
<feature type="domain" description="DUF8017" evidence="3">
    <location>
        <begin position="119"/>
        <end position="311"/>
    </location>
</feature>
<feature type="transmembrane region" description="Helical" evidence="2">
    <location>
        <begin position="62"/>
        <end position="83"/>
    </location>
</feature>
<organism evidence="4 5">
    <name type="scientific">Streptomyces flaveolus</name>
    <dbReference type="NCBI Taxonomy" id="67297"/>
    <lineage>
        <taxon>Bacteria</taxon>
        <taxon>Bacillati</taxon>
        <taxon>Actinomycetota</taxon>
        <taxon>Actinomycetes</taxon>
        <taxon>Kitasatosporales</taxon>
        <taxon>Streptomycetaceae</taxon>
        <taxon>Streptomyces</taxon>
    </lineage>
</organism>
<evidence type="ECO:0000259" key="3">
    <source>
        <dbReference type="Pfam" id="PF26056"/>
    </source>
</evidence>
<dbReference type="Pfam" id="PF26056">
    <property type="entry name" value="DUF8017"/>
    <property type="match status" value="1"/>
</dbReference>
<reference evidence="4 5" key="1">
    <citation type="submission" date="2024-06" db="EMBL/GenBank/DDBJ databases">
        <title>The Natural Products Discovery Center: Release of the First 8490 Sequenced Strains for Exploring Actinobacteria Biosynthetic Diversity.</title>
        <authorList>
            <person name="Kalkreuter E."/>
            <person name="Kautsar S.A."/>
            <person name="Yang D."/>
            <person name="Bader C.D."/>
            <person name="Teijaro C.N."/>
            <person name="Fluegel L."/>
            <person name="Davis C.M."/>
            <person name="Simpson J.R."/>
            <person name="Lauterbach L."/>
            <person name="Steele A.D."/>
            <person name="Gui C."/>
            <person name="Meng S."/>
            <person name="Li G."/>
            <person name="Viehrig K."/>
            <person name="Ye F."/>
            <person name="Su P."/>
            <person name="Kiefer A.F."/>
            <person name="Nichols A."/>
            <person name="Cepeda A.J."/>
            <person name="Yan W."/>
            <person name="Fan B."/>
            <person name="Jiang Y."/>
            <person name="Adhikari A."/>
            <person name="Zheng C.-J."/>
            <person name="Schuster L."/>
            <person name="Cowan T.M."/>
            <person name="Smanski M.J."/>
            <person name="Chevrette M.G."/>
            <person name="De Carvalho L.P.S."/>
            <person name="Shen B."/>
        </authorList>
    </citation>
    <scope>NUCLEOTIDE SEQUENCE [LARGE SCALE GENOMIC DNA]</scope>
    <source>
        <strain evidence="4 5">NPDC000632</strain>
    </source>
</reference>
<evidence type="ECO:0000313" key="5">
    <source>
        <dbReference type="Proteomes" id="UP001490330"/>
    </source>
</evidence>
<accession>A0ABV1VFP4</accession>
<protein>
    <recommendedName>
        <fullName evidence="3">DUF8017 domain-containing protein</fullName>
    </recommendedName>
</protein>
<feature type="compositionally biased region" description="Low complexity" evidence="1">
    <location>
        <begin position="97"/>
        <end position="108"/>
    </location>
</feature>